<dbReference type="Proteomes" id="UP000000311">
    <property type="component" value="Unassembled WGS sequence"/>
</dbReference>
<name>E2AX76_CAMFO</name>
<evidence type="ECO:0000313" key="1">
    <source>
        <dbReference type="EMBL" id="EFN61959.1"/>
    </source>
</evidence>
<sequence>MAIYIANDQEGRSARNRREISSWASKSRAFTCTKSCSSCGQGHRRAGDLVGRMLDPLPPEWRSRYIYASSRIRNTRLLALSVGRSIGGGGLLKFIAVSKESTHLEET</sequence>
<dbReference type="InParanoid" id="E2AX76"/>
<organism evidence="2">
    <name type="scientific">Camponotus floridanus</name>
    <name type="common">Florida carpenter ant</name>
    <dbReference type="NCBI Taxonomy" id="104421"/>
    <lineage>
        <taxon>Eukaryota</taxon>
        <taxon>Metazoa</taxon>
        <taxon>Ecdysozoa</taxon>
        <taxon>Arthropoda</taxon>
        <taxon>Hexapoda</taxon>
        <taxon>Insecta</taxon>
        <taxon>Pterygota</taxon>
        <taxon>Neoptera</taxon>
        <taxon>Endopterygota</taxon>
        <taxon>Hymenoptera</taxon>
        <taxon>Apocrita</taxon>
        <taxon>Aculeata</taxon>
        <taxon>Formicoidea</taxon>
        <taxon>Formicidae</taxon>
        <taxon>Formicinae</taxon>
        <taxon>Camponotus</taxon>
    </lineage>
</organism>
<proteinExistence type="predicted"/>
<keyword evidence="2" id="KW-1185">Reference proteome</keyword>
<gene>
    <name evidence="1" type="ORF">EAG_01711</name>
</gene>
<protein>
    <submittedName>
        <fullName evidence="1">Uncharacterized protein</fullName>
    </submittedName>
</protein>
<accession>E2AX76</accession>
<reference evidence="1 2" key="1">
    <citation type="journal article" date="2010" name="Science">
        <title>Genomic comparison of the ants Camponotus floridanus and Harpegnathos saltator.</title>
        <authorList>
            <person name="Bonasio R."/>
            <person name="Zhang G."/>
            <person name="Ye C."/>
            <person name="Mutti N.S."/>
            <person name="Fang X."/>
            <person name="Qin N."/>
            <person name="Donahue G."/>
            <person name="Yang P."/>
            <person name="Li Q."/>
            <person name="Li C."/>
            <person name="Zhang P."/>
            <person name="Huang Z."/>
            <person name="Berger S.L."/>
            <person name="Reinberg D."/>
            <person name="Wang J."/>
            <person name="Liebig J."/>
        </authorList>
    </citation>
    <scope>NUCLEOTIDE SEQUENCE [LARGE SCALE GENOMIC DNA]</scope>
    <source>
        <strain evidence="2">C129</strain>
    </source>
</reference>
<dbReference type="EMBL" id="GL443520">
    <property type="protein sequence ID" value="EFN61959.1"/>
    <property type="molecule type" value="Genomic_DNA"/>
</dbReference>
<dbReference type="AlphaFoldDB" id="E2AX76"/>
<evidence type="ECO:0000313" key="2">
    <source>
        <dbReference type="Proteomes" id="UP000000311"/>
    </source>
</evidence>